<dbReference type="GO" id="GO:0006099">
    <property type="term" value="P:tricarboxylic acid cycle"/>
    <property type="evidence" value="ECO:0007669"/>
    <property type="project" value="UniProtKB-KW"/>
</dbReference>
<dbReference type="Pfam" id="PF13380">
    <property type="entry name" value="CoA_binding_2"/>
    <property type="match status" value="1"/>
</dbReference>
<dbReference type="Gene3D" id="3.30.1490.20">
    <property type="entry name" value="ATP-grasp fold, A domain"/>
    <property type="match status" value="1"/>
</dbReference>
<dbReference type="CDD" id="cd04301">
    <property type="entry name" value="NAT_SF"/>
    <property type="match status" value="1"/>
</dbReference>
<keyword evidence="2" id="KW-0436">Ligase</keyword>
<evidence type="ECO:0000259" key="8">
    <source>
        <dbReference type="PROSITE" id="PS51186"/>
    </source>
</evidence>
<gene>
    <name evidence="9" type="ORF">SAMN02745126_01254</name>
</gene>
<evidence type="ECO:0000256" key="2">
    <source>
        <dbReference type="ARBA" id="ARBA00022598"/>
    </source>
</evidence>
<dbReference type="GO" id="GO:0046872">
    <property type="term" value="F:metal ion binding"/>
    <property type="evidence" value="ECO:0007669"/>
    <property type="project" value="InterPro"/>
</dbReference>
<dbReference type="Gene3D" id="3.40.630.30">
    <property type="match status" value="1"/>
</dbReference>
<proteinExistence type="inferred from homology"/>
<dbReference type="STRING" id="225324.SAMN02745126_01254"/>
<dbReference type="InterPro" id="IPR032875">
    <property type="entry name" value="Succ_CoA_lig_flav_dom"/>
</dbReference>
<dbReference type="SUPFAM" id="SSF55729">
    <property type="entry name" value="Acyl-CoA N-acyltransferases (Nat)"/>
    <property type="match status" value="1"/>
</dbReference>
<dbReference type="GO" id="GO:0005524">
    <property type="term" value="F:ATP binding"/>
    <property type="evidence" value="ECO:0007669"/>
    <property type="project" value="UniProtKB-UniRule"/>
</dbReference>
<name>A0A1T4KZI6_9HYPH</name>
<dbReference type="Gene3D" id="3.30.470.20">
    <property type="entry name" value="ATP-grasp fold, B domain"/>
    <property type="match status" value="1"/>
</dbReference>
<dbReference type="OrthoDB" id="9807426at2"/>
<evidence type="ECO:0000259" key="7">
    <source>
        <dbReference type="PROSITE" id="PS50975"/>
    </source>
</evidence>
<dbReference type="PROSITE" id="PS50975">
    <property type="entry name" value="ATP_GRASP"/>
    <property type="match status" value="1"/>
</dbReference>
<dbReference type="SMART" id="SM00881">
    <property type="entry name" value="CoA_binding"/>
    <property type="match status" value="1"/>
</dbReference>
<dbReference type="InterPro" id="IPR051538">
    <property type="entry name" value="Acyl-CoA_Synth/Transferase"/>
</dbReference>
<dbReference type="SUPFAM" id="SSF52210">
    <property type="entry name" value="Succinyl-CoA synthetase domains"/>
    <property type="match status" value="2"/>
</dbReference>
<evidence type="ECO:0000256" key="6">
    <source>
        <dbReference type="PROSITE-ProRule" id="PRU00409"/>
    </source>
</evidence>
<dbReference type="Pfam" id="PF00583">
    <property type="entry name" value="Acetyltransf_1"/>
    <property type="match status" value="1"/>
</dbReference>
<comment type="similarity">
    <text evidence="5">In the N-terminal section; belongs to the acetate CoA ligase alpha subunit family.</text>
</comment>
<dbReference type="PROSITE" id="PS51186">
    <property type="entry name" value="GNAT"/>
    <property type="match status" value="1"/>
</dbReference>
<accession>A0A1T4KZI6</accession>
<keyword evidence="4 6" id="KW-0067">ATP-binding</keyword>
<dbReference type="InterPro" id="IPR016181">
    <property type="entry name" value="Acyl_CoA_acyltransferase"/>
</dbReference>
<dbReference type="EMBL" id="FUWJ01000001">
    <property type="protein sequence ID" value="SJZ47720.1"/>
    <property type="molecule type" value="Genomic_DNA"/>
</dbReference>
<reference evidence="10" key="1">
    <citation type="submission" date="2017-02" db="EMBL/GenBank/DDBJ databases">
        <authorList>
            <person name="Varghese N."/>
            <person name="Submissions S."/>
        </authorList>
    </citation>
    <scope>NUCLEOTIDE SEQUENCE [LARGE SCALE GENOMIC DNA]</scope>
    <source>
        <strain evidence="10">ATCC 27094</strain>
    </source>
</reference>
<dbReference type="InterPro" id="IPR036291">
    <property type="entry name" value="NAD(P)-bd_dom_sf"/>
</dbReference>
<sequence>MSTRNLEPLLSPRSIVVIGASAQPRTVGAAVTHNLLAGGFKGDLRLVNIKGGEVEGRPVLRSLSELPAPADLAVIMTPAPTVPALIHELGRQGTRVAVVISAGPGTGPDATEINAHWRRQLLEAAHPFLLRIVGPNCIGYAAPKIGLNASFGPGKLRSGRLAAVAQSGAVLAGLVDWGIAQGIGFSHLFSMGDMADVDFGDVLDILASDYETRAVLMYVEGISHARKFMSAARGVARLKPVIVLKAGRHAPAAQAAASHTGSMAGSAAVYEAAFARAGLVSVTGLGELFDAAETLGHGLLPRTERLAIMTNGGGAGIIATDLLMDEGGQLATLQAETVERLNQALPRIWSHGNPVDIVGDADGARYAKVLDILADDRDVGAVLAMNVPTALSSSEEVARAVVGAAGRKLVPVIGCWVGGPQAEAGRRALHDGGLPAFDTPLRAVRGFMHIVDYRRGQRALQRTPPSISELRSDTAAVRAIVQAALADGRSVLTEPESKRVLAAYGVPVVSTEVARDAAEAMAIASRMGFPVAVKVLSRDIAHKSDIGGVALDLVSEQAVADAVREISGKALVMANRARIDGFVVQPMIRRPNATELIVGAAEDQVFGPILMVGHGGVAAEVIDDKALALPPLDPVLAESALSRTRVDRLLRGYRGRPAAARDAVAEAMVRLSQLIADIDEIAEFDVNPLLADADGVIALDARIVVRKPVGQERAARFAIRPYPVELETDIEHRGQRLHIRPIRPEDENMLNDFTRRMTPEDIRLRFFGPLRELSHEMAARLTQIDYDREMAFMLLDGAELLGVGRLAADPDFEQAEFSLIVASSRQGRGYGELLLRHVVDYARTRGIKRVIGHVLRENHRMLDLTERVGFKRQPGRAGHPDINVLKVVD</sequence>
<feature type="domain" description="N-acetyltransferase" evidence="8">
    <location>
        <begin position="737"/>
        <end position="889"/>
    </location>
</feature>
<organism evidence="9 10">
    <name type="scientific">Enhydrobacter aerosaccus</name>
    <dbReference type="NCBI Taxonomy" id="225324"/>
    <lineage>
        <taxon>Bacteria</taxon>
        <taxon>Pseudomonadati</taxon>
        <taxon>Pseudomonadota</taxon>
        <taxon>Alphaproteobacteria</taxon>
        <taxon>Hyphomicrobiales</taxon>
        <taxon>Enhydrobacter</taxon>
    </lineage>
</organism>
<keyword evidence="1" id="KW-0816">Tricarboxylic acid cycle</keyword>
<keyword evidence="3 6" id="KW-0547">Nucleotide-binding</keyword>
<dbReference type="InterPro" id="IPR011761">
    <property type="entry name" value="ATP-grasp"/>
</dbReference>
<dbReference type="AlphaFoldDB" id="A0A1T4KZI6"/>
<dbReference type="SUPFAM" id="SSF51735">
    <property type="entry name" value="NAD(P)-binding Rossmann-fold domains"/>
    <property type="match status" value="1"/>
</dbReference>
<dbReference type="InterPro" id="IPR013815">
    <property type="entry name" value="ATP_grasp_subdomain_1"/>
</dbReference>
<dbReference type="Gene3D" id="3.40.50.720">
    <property type="entry name" value="NAD(P)-binding Rossmann-like Domain"/>
    <property type="match status" value="1"/>
</dbReference>
<evidence type="ECO:0000256" key="1">
    <source>
        <dbReference type="ARBA" id="ARBA00022532"/>
    </source>
</evidence>
<dbReference type="Gene3D" id="3.40.50.261">
    <property type="entry name" value="Succinyl-CoA synthetase domains"/>
    <property type="match status" value="2"/>
</dbReference>
<dbReference type="RefSeq" id="WP_085932908.1">
    <property type="nucleotide sequence ID" value="NZ_FUWJ01000001.1"/>
</dbReference>
<keyword evidence="9" id="KW-0808">Transferase</keyword>
<protein>
    <submittedName>
        <fullName evidence="9">Acetyltransferase</fullName>
    </submittedName>
</protein>
<evidence type="ECO:0000256" key="3">
    <source>
        <dbReference type="ARBA" id="ARBA00022741"/>
    </source>
</evidence>
<dbReference type="SUPFAM" id="SSF56059">
    <property type="entry name" value="Glutathione synthetase ATP-binding domain-like"/>
    <property type="match status" value="1"/>
</dbReference>
<dbReference type="InterPro" id="IPR016102">
    <property type="entry name" value="Succinyl-CoA_synth-like"/>
</dbReference>
<keyword evidence="10" id="KW-1185">Reference proteome</keyword>
<dbReference type="InterPro" id="IPR003781">
    <property type="entry name" value="CoA-bd"/>
</dbReference>
<dbReference type="Proteomes" id="UP000190092">
    <property type="component" value="Unassembled WGS sequence"/>
</dbReference>
<evidence type="ECO:0000256" key="4">
    <source>
        <dbReference type="ARBA" id="ARBA00022840"/>
    </source>
</evidence>
<dbReference type="Pfam" id="PF13549">
    <property type="entry name" value="ATP-grasp_5"/>
    <property type="match status" value="1"/>
</dbReference>
<dbReference type="PANTHER" id="PTHR43334:SF1">
    <property type="entry name" value="3-HYDROXYPROPIONATE--COA LIGASE [ADP-FORMING]"/>
    <property type="match status" value="1"/>
</dbReference>
<evidence type="ECO:0000313" key="9">
    <source>
        <dbReference type="EMBL" id="SJZ47720.1"/>
    </source>
</evidence>
<dbReference type="InterPro" id="IPR000182">
    <property type="entry name" value="GNAT_dom"/>
</dbReference>
<dbReference type="GO" id="GO:0016874">
    <property type="term" value="F:ligase activity"/>
    <property type="evidence" value="ECO:0007669"/>
    <property type="project" value="UniProtKB-KW"/>
</dbReference>
<dbReference type="PANTHER" id="PTHR43334">
    <property type="entry name" value="ACETATE--COA LIGASE [ADP-FORMING]"/>
    <property type="match status" value="1"/>
</dbReference>
<dbReference type="GO" id="GO:0016747">
    <property type="term" value="F:acyltransferase activity, transferring groups other than amino-acyl groups"/>
    <property type="evidence" value="ECO:0007669"/>
    <property type="project" value="InterPro"/>
</dbReference>
<feature type="domain" description="ATP-grasp" evidence="7">
    <location>
        <begin position="498"/>
        <end position="534"/>
    </location>
</feature>
<evidence type="ECO:0000256" key="5">
    <source>
        <dbReference type="ARBA" id="ARBA00060888"/>
    </source>
</evidence>
<dbReference type="Pfam" id="PF13607">
    <property type="entry name" value="Succ_CoA_lig"/>
    <property type="match status" value="1"/>
</dbReference>
<dbReference type="FunFam" id="3.30.1490.20:FF:000020">
    <property type="entry name" value="Protein lysine acetyltransferase"/>
    <property type="match status" value="1"/>
</dbReference>
<evidence type="ECO:0000313" key="10">
    <source>
        <dbReference type="Proteomes" id="UP000190092"/>
    </source>
</evidence>